<protein>
    <submittedName>
        <fullName evidence="3">Helix-turn-helix transcriptional regulator</fullName>
    </submittedName>
</protein>
<dbReference type="SMART" id="SM00530">
    <property type="entry name" value="HTH_XRE"/>
    <property type="match status" value="1"/>
</dbReference>
<accession>A0ABT6Y1Q8</accession>
<comment type="caution">
    <text evidence="3">The sequence shown here is derived from an EMBL/GenBank/DDBJ whole genome shotgun (WGS) entry which is preliminary data.</text>
</comment>
<proteinExistence type="predicted"/>
<evidence type="ECO:0000313" key="4">
    <source>
        <dbReference type="Proteomes" id="UP001529245"/>
    </source>
</evidence>
<dbReference type="SUPFAM" id="SSF47413">
    <property type="entry name" value="lambda repressor-like DNA-binding domains"/>
    <property type="match status" value="1"/>
</dbReference>
<feature type="domain" description="HTH cro/C1-type" evidence="2">
    <location>
        <begin position="8"/>
        <end position="62"/>
    </location>
</feature>
<evidence type="ECO:0000259" key="2">
    <source>
        <dbReference type="PROSITE" id="PS50943"/>
    </source>
</evidence>
<dbReference type="CDD" id="cd00093">
    <property type="entry name" value="HTH_XRE"/>
    <property type="match status" value="1"/>
</dbReference>
<dbReference type="PANTHER" id="PTHR46558:SF11">
    <property type="entry name" value="HTH-TYPE TRANSCRIPTIONAL REGULATOR XRE"/>
    <property type="match status" value="1"/>
</dbReference>
<dbReference type="PANTHER" id="PTHR46558">
    <property type="entry name" value="TRACRIPTIONAL REGULATORY PROTEIN-RELATED-RELATED"/>
    <property type="match status" value="1"/>
</dbReference>
<dbReference type="Proteomes" id="UP001529245">
    <property type="component" value="Unassembled WGS sequence"/>
</dbReference>
<evidence type="ECO:0000313" key="3">
    <source>
        <dbReference type="EMBL" id="MDI9261299.1"/>
    </source>
</evidence>
<name>A0ABT6Y1Q8_ALISE</name>
<evidence type="ECO:0000256" key="1">
    <source>
        <dbReference type="ARBA" id="ARBA00023125"/>
    </source>
</evidence>
<gene>
    <name evidence="3" type="ORF">QID03_14150</name>
</gene>
<sequence length="80" mass="9242">MADFADRLSLLIETHNISKKELAETLGVTYRQLRRYETGERRPDFDGLLKLADFFNVSLDYLVGRTDDPTPPRRSPADQE</sequence>
<dbReference type="PROSITE" id="PS50943">
    <property type="entry name" value="HTH_CROC1"/>
    <property type="match status" value="1"/>
</dbReference>
<dbReference type="RefSeq" id="WP_283204692.1">
    <property type="nucleotide sequence ID" value="NZ_JASGCB010000044.1"/>
</dbReference>
<keyword evidence="4" id="KW-1185">Reference proteome</keyword>
<dbReference type="InterPro" id="IPR001387">
    <property type="entry name" value="Cro/C1-type_HTH"/>
</dbReference>
<dbReference type="Gene3D" id="1.10.260.40">
    <property type="entry name" value="lambda repressor-like DNA-binding domains"/>
    <property type="match status" value="1"/>
</dbReference>
<dbReference type="Pfam" id="PF01381">
    <property type="entry name" value="HTH_3"/>
    <property type="match status" value="1"/>
</dbReference>
<dbReference type="InterPro" id="IPR010982">
    <property type="entry name" value="Lambda_DNA-bd_dom_sf"/>
</dbReference>
<reference evidence="3 4" key="1">
    <citation type="submission" date="2023-04" db="EMBL/GenBank/DDBJ databases">
        <title>A. sendaiensis sub sp. chiapanensis a novel subspecie with specific adaptation in bacterial cell wall isolated from an active volcano.</title>
        <authorList>
            <person name="Alvarez Gutierrez P.E."/>
            <person name="Ortiz Cortes L.Y."/>
        </authorList>
    </citation>
    <scope>NUCLEOTIDE SEQUENCE [LARGE SCALE GENOMIC DNA]</scope>
    <source>
        <strain evidence="3 4">PA2</strain>
    </source>
</reference>
<organism evidence="3 4">
    <name type="scientific">Alicyclobacillus sendaiensis PA2</name>
    <dbReference type="NCBI Taxonomy" id="3029425"/>
    <lineage>
        <taxon>Bacteria</taxon>
        <taxon>Bacillati</taxon>
        <taxon>Bacillota</taxon>
        <taxon>Bacilli</taxon>
        <taxon>Bacillales</taxon>
        <taxon>Alicyclobacillaceae</taxon>
        <taxon>Alicyclobacillus</taxon>
    </lineage>
</organism>
<dbReference type="EMBL" id="JASGCB010000044">
    <property type="protein sequence ID" value="MDI9261299.1"/>
    <property type="molecule type" value="Genomic_DNA"/>
</dbReference>
<keyword evidence="1" id="KW-0238">DNA-binding</keyword>